<evidence type="ECO:0000256" key="1">
    <source>
        <dbReference type="ARBA" id="ARBA00004141"/>
    </source>
</evidence>
<feature type="compositionally biased region" description="Basic and acidic residues" evidence="7">
    <location>
        <begin position="1"/>
        <end position="11"/>
    </location>
</feature>
<dbReference type="VEuPathDB" id="TriTrypDB:TcG_04595"/>
<evidence type="ECO:0000256" key="2">
    <source>
        <dbReference type="ARBA" id="ARBA00005467"/>
    </source>
</evidence>
<comment type="similarity">
    <text evidence="2 6">Belongs to the TVP23 family.</text>
</comment>
<feature type="transmembrane region" description="Helical" evidence="6">
    <location>
        <begin position="189"/>
        <end position="208"/>
    </location>
</feature>
<keyword evidence="3 6" id="KW-0812">Transmembrane</keyword>
<dbReference type="PANTHER" id="PTHR13019:SF7">
    <property type="entry name" value="GOLGI APPARATUS MEMBRANE PROTEIN TVP23"/>
    <property type="match status" value="1"/>
</dbReference>
<dbReference type="VEuPathDB" id="TriTrypDB:TcCL_NonESM04644"/>
<dbReference type="VEuPathDB" id="TriTrypDB:ECC02_004404"/>
<dbReference type="VEuPathDB" id="TriTrypDB:TcBrA4_0100350"/>
<dbReference type="VEuPathDB" id="TriTrypDB:TcCLB.509319.40"/>
<dbReference type="GO" id="GO:0016192">
    <property type="term" value="P:vesicle-mediated transport"/>
    <property type="evidence" value="ECO:0007669"/>
    <property type="project" value="TreeGrafter"/>
</dbReference>
<keyword evidence="4 6" id="KW-1133">Transmembrane helix</keyword>
<evidence type="ECO:0000313" key="9">
    <source>
        <dbReference type="Proteomes" id="UP000246121"/>
    </source>
</evidence>
<feature type="region of interest" description="Disordered" evidence="7">
    <location>
        <begin position="1"/>
        <end position="36"/>
    </location>
</feature>
<comment type="subcellular location">
    <subcellularLocation>
        <location evidence="1 6">Membrane</location>
        <topology evidence="1 6">Multi-pass membrane protein</topology>
    </subcellularLocation>
</comment>
<evidence type="ECO:0000256" key="7">
    <source>
        <dbReference type="SAM" id="MobiDB-lite"/>
    </source>
</evidence>
<dbReference type="VEuPathDB" id="TriTrypDB:BCY84_02927"/>
<dbReference type="Pfam" id="PF05832">
    <property type="entry name" value="DUF846"/>
    <property type="match status" value="1"/>
</dbReference>
<feature type="transmembrane region" description="Helical" evidence="6">
    <location>
        <begin position="77"/>
        <end position="96"/>
    </location>
</feature>
<gene>
    <name evidence="8" type="ORF">C4B63_9g257</name>
</gene>
<keyword evidence="5 6" id="KW-0472">Membrane</keyword>
<evidence type="ECO:0000256" key="5">
    <source>
        <dbReference type="ARBA" id="ARBA00023136"/>
    </source>
</evidence>
<evidence type="ECO:0000256" key="4">
    <source>
        <dbReference type="ARBA" id="ARBA00022989"/>
    </source>
</evidence>
<feature type="transmembrane region" description="Helical" evidence="6">
    <location>
        <begin position="164"/>
        <end position="183"/>
    </location>
</feature>
<feature type="transmembrane region" description="Helical" evidence="6">
    <location>
        <begin position="102"/>
        <end position="121"/>
    </location>
</feature>
<proteinExistence type="inferred from homology"/>
<dbReference type="GO" id="GO:0000139">
    <property type="term" value="C:Golgi membrane"/>
    <property type="evidence" value="ECO:0007669"/>
    <property type="project" value="TreeGrafter"/>
</dbReference>
<name>A0A2V2VT09_TRYCR</name>
<dbReference type="PANTHER" id="PTHR13019">
    <property type="entry name" value="GOLGI APPARATUS MEMBRANE PROTEIN TVP23"/>
    <property type="match status" value="1"/>
</dbReference>
<dbReference type="Proteomes" id="UP000246121">
    <property type="component" value="Unassembled WGS sequence"/>
</dbReference>
<dbReference type="VEuPathDB" id="TriTrypDB:TcCLB.509099.89"/>
<evidence type="ECO:0000256" key="6">
    <source>
        <dbReference type="RuleBase" id="RU361206"/>
    </source>
</evidence>
<protein>
    <recommendedName>
        <fullName evidence="6">Golgi apparatus membrane protein TVP23 homolog</fullName>
    </recommendedName>
</protein>
<dbReference type="VEuPathDB" id="TriTrypDB:C3747_181g39"/>
<dbReference type="VEuPathDB" id="TriTrypDB:Tc_MARK_9673"/>
<dbReference type="VEuPathDB" id="TriTrypDB:TcYC6_0076420"/>
<comment type="caution">
    <text evidence="8">The sequence shown here is derived from an EMBL/GenBank/DDBJ whole genome shotgun (WGS) entry which is preliminary data.</text>
</comment>
<accession>A0A2V2VT09</accession>
<dbReference type="VEuPathDB" id="TriTrypDB:C4B63_9g257"/>
<sequence>MLEPNKPKFDFDSFSPSQPSVQQPPPPPPSSQYTPAPYIVTGESAPPLPPAFDSNGVLLQQAGQQSDDRIYKGVHPFVAFFHVAFKAGAILTFILGSLFSSSYVTIFVVTILFLAADFWMTKNVSGRMLVRLRWWNDVKEDGSSQWVFESAPDADTRVNAFDKWLFWITTGGNFGVWLLLALFNVMSSRLPMALIGAVLGGANFIGFLKCSRDAKKRVAQFMLARAAQEQELVRQAATVL</sequence>
<dbReference type="InterPro" id="IPR008564">
    <property type="entry name" value="TVP23-like"/>
</dbReference>
<organism evidence="8 9">
    <name type="scientific">Trypanosoma cruzi</name>
    <dbReference type="NCBI Taxonomy" id="5693"/>
    <lineage>
        <taxon>Eukaryota</taxon>
        <taxon>Discoba</taxon>
        <taxon>Euglenozoa</taxon>
        <taxon>Kinetoplastea</taxon>
        <taxon>Metakinetoplastina</taxon>
        <taxon>Trypanosomatida</taxon>
        <taxon>Trypanosomatidae</taxon>
        <taxon>Trypanosoma</taxon>
        <taxon>Schizotrypanum</taxon>
    </lineage>
</organism>
<dbReference type="GO" id="GO:0009306">
    <property type="term" value="P:protein secretion"/>
    <property type="evidence" value="ECO:0007669"/>
    <property type="project" value="TreeGrafter"/>
</dbReference>
<dbReference type="EMBL" id="PRFA01000009">
    <property type="protein sequence ID" value="PWU99491.1"/>
    <property type="molecule type" value="Genomic_DNA"/>
</dbReference>
<reference evidence="8 9" key="1">
    <citation type="journal article" date="2018" name="Microb. Genom.">
        <title>Expanding an expanded genome: long-read sequencing of Trypanosoma cruzi.</title>
        <authorList>
            <person name="Berna L."/>
            <person name="Rodriguez M."/>
            <person name="Chiribao M.L."/>
            <person name="Parodi-Talice A."/>
            <person name="Pita S."/>
            <person name="Rijo G."/>
            <person name="Alvarez-Valin F."/>
            <person name="Robello C."/>
        </authorList>
    </citation>
    <scope>NUCLEOTIDE SEQUENCE [LARGE SCALE GENOMIC DNA]</scope>
    <source>
        <strain evidence="8 9">Dm28c</strain>
    </source>
</reference>
<dbReference type="AlphaFoldDB" id="A0A2V2VT09"/>
<evidence type="ECO:0000313" key="8">
    <source>
        <dbReference type="EMBL" id="PWU99491.1"/>
    </source>
</evidence>
<evidence type="ECO:0000256" key="3">
    <source>
        <dbReference type="ARBA" id="ARBA00022692"/>
    </source>
</evidence>